<comment type="caution">
    <text evidence="1">The sequence shown here is derived from an EMBL/GenBank/DDBJ whole genome shotgun (WGS) entry which is preliminary data.</text>
</comment>
<organism evidence="1 2">
    <name type="scientific">Bifidobacterium adolescentis</name>
    <dbReference type="NCBI Taxonomy" id="1680"/>
    <lineage>
        <taxon>Bacteria</taxon>
        <taxon>Bacillati</taxon>
        <taxon>Actinomycetota</taxon>
        <taxon>Actinomycetes</taxon>
        <taxon>Bifidobacteriales</taxon>
        <taxon>Bifidobacteriaceae</taxon>
        <taxon>Bifidobacterium</taxon>
    </lineage>
</organism>
<accession>A0A1E7XXU3</accession>
<dbReference type="AlphaFoldDB" id="A0A1E7XXU3"/>
<name>A0A1E7XXU3_BIFAD</name>
<evidence type="ECO:0000313" key="1">
    <source>
        <dbReference type="EMBL" id="OFA33636.1"/>
    </source>
</evidence>
<gene>
    <name evidence="1" type="ORF">BBK15_10010</name>
</gene>
<dbReference type="EMBL" id="MAXD01000016">
    <property type="protein sequence ID" value="OFA33636.1"/>
    <property type="molecule type" value="Genomic_DNA"/>
</dbReference>
<dbReference type="RefSeq" id="WP_070123082.1">
    <property type="nucleotide sequence ID" value="NZ_MAXD01000016.1"/>
</dbReference>
<reference evidence="1 2" key="1">
    <citation type="submission" date="2016-07" db="EMBL/GenBank/DDBJ databases">
        <title>Draft Genome Sequence of Bifidobacterium adolescentis strain Km 4.</title>
        <authorList>
            <person name="Danilenko V.N."/>
        </authorList>
    </citation>
    <scope>NUCLEOTIDE SEQUENCE [LARGE SCALE GENOMIC DNA]</scope>
    <source>
        <strain evidence="1 2">Km 4</strain>
    </source>
</reference>
<proteinExistence type="predicted"/>
<evidence type="ECO:0000313" key="2">
    <source>
        <dbReference type="Proteomes" id="UP000175684"/>
    </source>
</evidence>
<dbReference type="Proteomes" id="UP000175684">
    <property type="component" value="Unassembled WGS sequence"/>
</dbReference>
<sequence length="92" mass="10190">MTPNQLIDALKRLPPEVMDRPIMDDDDTIAPGWSLVPADICIGTGEFLTNGDIGVIPDPDKDPDEDLKAEAGEWGMPLQRELRATLHSYMED</sequence>
<protein>
    <submittedName>
        <fullName evidence="1">Uncharacterized protein</fullName>
    </submittedName>
</protein>